<name>A0ABQ0G3T8_9PEZI</name>
<keyword evidence="1" id="KW-0732">Signal</keyword>
<dbReference type="Proteomes" id="UP001628179">
    <property type="component" value="Unassembled WGS sequence"/>
</dbReference>
<gene>
    <name evidence="2" type="ORF">MFIFM68171_02617</name>
</gene>
<protein>
    <submittedName>
        <fullName evidence="2">Uncharacterized protein</fullName>
    </submittedName>
</protein>
<comment type="caution">
    <text evidence="2">The sequence shown here is derived from an EMBL/GenBank/DDBJ whole genome shotgun (WGS) entry which is preliminary data.</text>
</comment>
<evidence type="ECO:0000313" key="3">
    <source>
        <dbReference type="Proteomes" id="UP001628179"/>
    </source>
</evidence>
<proteinExistence type="predicted"/>
<accession>A0ABQ0G3T8</accession>
<dbReference type="RefSeq" id="XP_070914140.1">
    <property type="nucleotide sequence ID" value="XM_071058039.1"/>
</dbReference>
<feature type="chain" id="PRO_5045315113" evidence="1">
    <location>
        <begin position="19"/>
        <end position="127"/>
    </location>
</feature>
<organism evidence="2 3">
    <name type="scientific">Madurella fahalii</name>
    <dbReference type="NCBI Taxonomy" id="1157608"/>
    <lineage>
        <taxon>Eukaryota</taxon>
        <taxon>Fungi</taxon>
        <taxon>Dikarya</taxon>
        <taxon>Ascomycota</taxon>
        <taxon>Pezizomycotina</taxon>
        <taxon>Sordariomycetes</taxon>
        <taxon>Sordariomycetidae</taxon>
        <taxon>Sordariales</taxon>
        <taxon>Sordariales incertae sedis</taxon>
        <taxon>Madurella</taxon>
    </lineage>
</organism>
<dbReference type="EMBL" id="BAAFSV010000001">
    <property type="protein sequence ID" value="GAB1312407.1"/>
    <property type="molecule type" value="Genomic_DNA"/>
</dbReference>
<dbReference type="GeneID" id="98173362"/>
<reference evidence="2 3" key="1">
    <citation type="submission" date="2024-09" db="EMBL/GenBank/DDBJ databases">
        <title>Itraconazole resistance in Madurella fahalii resulting from another homologue of gene encoding cytochrome P450 14-alpha sterol demethylase (CYP51).</title>
        <authorList>
            <person name="Yoshioka I."/>
            <person name="Fahal A.H."/>
            <person name="Kaneko S."/>
            <person name="Yaguchi T."/>
        </authorList>
    </citation>
    <scope>NUCLEOTIDE SEQUENCE [LARGE SCALE GENOMIC DNA]</scope>
    <source>
        <strain evidence="2 3">IFM 68171</strain>
    </source>
</reference>
<feature type="signal peptide" evidence="1">
    <location>
        <begin position="1"/>
        <end position="18"/>
    </location>
</feature>
<sequence length="127" mass="14244">MKLFTIGTLATLVLPSLAAPNPSKDLVSIVTLFTANKCAESEDRWAITTRMDTWTTNLKPNDGCQIVNKDWSISSMTLNYLYEYCSFTAYTDTNCKENGVTLPVDVCVTNKEQNWKSFAIRGCDRVN</sequence>
<evidence type="ECO:0000313" key="2">
    <source>
        <dbReference type="EMBL" id="GAB1312407.1"/>
    </source>
</evidence>
<keyword evidence="3" id="KW-1185">Reference proteome</keyword>
<evidence type="ECO:0000256" key="1">
    <source>
        <dbReference type="SAM" id="SignalP"/>
    </source>
</evidence>